<reference evidence="2" key="1">
    <citation type="journal article" date="2020" name="Stud. Mycol.">
        <title>101 Dothideomycetes genomes: a test case for predicting lifestyles and emergence of pathogens.</title>
        <authorList>
            <person name="Haridas S."/>
            <person name="Albert R."/>
            <person name="Binder M."/>
            <person name="Bloem J."/>
            <person name="Labutti K."/>
            <person name="Salamov A."/>
            <person name="Andreopoulos B."/>
            <person name="Baker S."/>
            <person name="Barry K."/>
            <person name="Bills G."/>
            <person name="Bluhm B."/>
            <person name="Cannon C."/>
            <person name="Castanera R."/>
            <person name="Culley D."/>
            <person name="Daum C."/>
            <person name="Ezra D."/>
            <person name="Gonzalez J."/>
            <person name="Henrissat B."/>
            <person name="Kuo A."/>
            <person name="Liang C."/>
            <person name="Lipzen A."/>
            <person name="Lutzoni F."/>
            <person name="Magnuson J."/>
            <person name="Mondo S."/>
            <person name="Nolan M."/>
            <person name="Ohm R."/>
            <person name="Pangilinan J."/>
            <person name="Park H.-J."/>
            <person name="Ramirez L."/>
            <person name="Alfaro M."/>
            <person name="Sun H."/>
            <person name="Tritt A."/>
            <person name="Yoshinaga Y."/>
            <person name="Zwiers L.-H."/>
            <person name="Turgeon B."/>
            <person name="Goodwin S."/>
            <person name="Spatafora J."/>
            <person name="Crous P."/>
            <person name="Grigoriev I."/>
        </authorList>
    </citation>
    <scope>NUCLEOTIDE SEQUENCE</scope>
    <source>
        <strain evidence="2">CBS 125425</strain>
    </source>
</reference>
<dbReference type="Proteomes" id="UP000799444">
    <property type="component" value="Unassembled WGS sequence"/>
</dbReference>
<evidence type="ECO:0000313" key="2">
    <source>
        <dbReference type="EMBL" id="KAF2739482.1"/>
    </source>
</evidence>
<proteinExistence type="predicted"/>
<comment type="caution">
    <text evidence="2">The sequence shown here is derived from an EMBL/GenBank/DDBJ whole genome shotgun (WGS) entry which is preliminary data.</text>
</comment>
<dbReference type="AlphaFoldDB" id="A0A9P4V4E8"/>
<evidence type="ECO:0000313" key="3">
    <source>
        <dbReference type="Proteomes" id="UP000799444"/>
    </source>
</evidence>
<sequence>MPQWCRTPSSNAQLALCRTASKSPTVWYLECHEGSAVPSSSPPLAPPKSKNRLISWNSSAPPKAGCNSHGASPKALYRGASTTVEAVRFARARHYRRVPSVEITGWRGAVHPESATTQVGEVARRWVEASGLDSSQFPHSAESPPMPPPDKLRWEGGYSSARPCIFPHLLVYIYGVGWMTADGVSREGDIFFLLSGHSNPVPDSAQAPSQFSWASINAGTEQLVEAVTAASGFHRDHQRPTPEAR</sequence>
<organism evidence="2 3">
    <name type="scientific">Polyplosphaeria fusca</name>
    <dbReference type="NCBI Taxonomy" id="682080"/>
    <lineage>
        <taxon>Eukaryota</taxon>
        <taxon>Fungi</taxon>
        <taxon>Dikarya</taxon>
        <taxon>Ascomycota</taxon>
        <taxon>Pezizomycotina</taxon>
        <taxon>Dothideomycetes</taxon>
        <taxon>Pleosporomycetidae</taxon>
        <taxon>Pleosporales</taxon>
        <taxon>Tetraplosphaeriaceae</taxon>
        <taxon>Polyplosphaeria</taxon>
    </lineage>
</organism>
<name>A0A9P4V4E8_9PLEO</name>
<protein>
    <submittedName>
        <fullName evidence="2">Uncharacterized protein</fullName>
    </submittedName>
</protein>
<dbReference type="EMBL" id="ML996104">
    <property type="protein sequence ID" value="KAF2739482.1"/>
    <property type="molecule type" value="Genomic_DNA"/>
</dbReference>
<evidence type="ECO:0000256" key="1">
    <source>
        <dbReference type="SAM" id="MobiDB-lite"/>
    </source>
</evidence>
<feature type="region of interest" description="Disordered" evidence="1">
    <location>
        <begin position="35"/>
        <end position="70"/>
    </location>
</feature>
<keyword evidence="3" id="KW-1185">Reference proteome</keyword>
<accession>A0A9P4V4E8</accession>
<gene>
    <name evidence="2" type="ORF">EJ04DRAFT_326702</name>
</gene>